<dbReference type="AlphaFoldDB" id="A0A5C0SHB9"/>
<dbReference type="EMBL" id="CP042243">
    <property type="protein sequence ID" value="QEK13590.1"/>
    <property type="molecule type" value="Genomic_DNA"/>
</dbReference>
<sequence length="112" mass="12226">MFVFVSNLIYNFFIAFGVIIGASVFAGIAALINNHPPVRTMFHVASSIKIWAVAVALGGTFSSFRIIEQGLIKGELKSVVKQIFYIVTALIGANLGYSFVKLIQRCGAIWIK</sequence>
<gene>
    <name evidence="2" type="ORF">FQB35_04865</name>
</gene>
<dbReference type="KEGG" id="crs:FQB35_04865"/>
<feature type="transmembrane region" description="Helical" evidence="1">
    <location>
        <begin position="83"/>
        <end position="103"/>
    </location>
</feature>
<accession>A0A5C0SHB9</accession>
<organism evidence="2 3">
    <name type="scientific">Crassaminicella thermophila</name>
    <dbReference type="NCBI Taxonomy" id="2599308"/>
    <lineage>
        <taxon>Bacteria</taxon>
        <taxon>Bacillati</taxon>
        <taxon>Bacillota</taxon>
        <taxon>Clostridia</taxon>
        <taxon>Eubacteriales</taxon>
        <taxon>Clostridiaceae</taxon>
        <taxon>Crassaminicella</taxon>
    </lineage>
</organism>
<keyword evidence="1" id="KW-0472">Membrane</keyword>
<protein>
    <submittedName>
        <fullName evidence="2">Sporulation protein</fullName>
    </submittedName>
</protein>
<dbReference type="Proteomes" id="UP000324646">
    <property type="component" value="Chromosome"/>
</dbReference>
<keyword evidence="3" id="KW-1185">Reference proteome</keyword>
<name>A0A5C0SHB9_CRATE</name>
<keyword evidence="1" id="KW-1133">Transmembrane helix</keyword>
<evidence type="ECO:0000256" key="1">
    <source>
        <dbReference type="SAM" id="Phobius"/>
    </source>
</evidence>
<evidence type="ECO:0000313" key="3">
    <source>
        <dbReference type="Proteomes" id="UP000324646"/>
    </source>
</evidence>
<feature type="transmembrane region" description="Helical" evidence="1">
    <location>
        <begin position="12"/>
        <end position="32"/>
    </location>
</feature>
<proteinExistence type="predicted"/>
<dbReference type="Pfam" id="PF14034">
    <property type="entry name" value="Spore_YtrH"/>
    <property type="match status" value="1"/>
</dbReference>
<dbReference type="RefSeq" id="WP_148810762.1">
    <property type="nucleotide sequence ID" value="NZ_CP042243.1"/>
</dbReference>
<keyword evidence="1" id="KW-0812">Transmembrane</keyword>
<dbReference type="InterPro" id="IPR025689">
    <property type="entry name" value="Spore_YtrH"/>
</dbReference>
<dbReference type="OrthoDB" id="2381692at2"/>
<feature type="transmembrane region" description="Helical" evidence="1">
    <location>
        <begin position="44"/>
        <end position="63"/>
    </location>
</feature>
<evidence type="ECO:0000313" key="2">
    <source>
        <dbReference type="EMBL" id="QEK13590.1"/>
    </source>
</evidence>
<reference evidence="2 3" key="1">
    <citation type="submission" date="2019-07" db="EMBL/GenBank/DDBJ databases">
        <title>Complete genome of Crassaminicella thermophila SY095.</title>
        <authorList>
            <person name="Li X."/>
        </authorList>
    </citation>
    <scope>NUCLEOTIDE SEQUENCE [LARGE SCALE GENOMIC DNA]</scope>
    <source>
        <strain evidence="2 3">SY095</strain>
    </source>
</reference>